<keyword evidence="4" id="KW-0408">Iron</keyword>
<evidence type="ECO:0000313" key="10">
    <source>
        <dbReference type="Proteomes" id="UP000182800"/>
    </source>
</evidence>
<proteinExistence type="predicted"/>
<comment type="caution">
    <text evidence="7">The sequence shown here is derived from an EMBL/GenBank/DDBJ whole genome shotgun (WGS) entry which is preliminary data.</text>
</comment>
<dbReference type="AlphaFoldDB" id="A0A0P8A8M8"/>
<evidence type="ECO:0000256" key="2">
    <source>
        <dbReference type="ARBA" id="ARBA00022723"/>
    </source>
</evidence>
<dbReference type="STRING" id="1653334.GA0071312_3391"/>
<reference evidence="7 9" key="1">
    <citation type="submission" date="2015-09" db="EMBL/GenBank/DDBJ databases">
        <title>Identification and resolution of microdiversity through metagenomic sequencing of parallel consortia.</title>
        <authorList>
            <person name="Nelson W.C."/>
            <person name="Romine M.F."/>
            <person name="Lindemann S.R."/>
        </authorList>
    </citation>
    <scope>NUCLEOTIDE SEQUENCE [LARGE SCALE GENOMIC DNA]</scope>
    <source>
        <strain evidence="7">HL-109</strain>
    </source>
</reference>
<name>A0A0P8A8M8_9HYPH</name>
<dbReference type="InterPro" id="IPR036884">
    <property type="entry name" value="2Fe-2S-bd_dom_sf"/>
</dbReference>
<dbReference type="Gene3D" id="3.10.20.30">
    <property type="match status" value="1"/>
</dbReference>
<protein>
    <submittedName>
        <fullName evidence="7">Carbon-monoxide dehydrogenase small subunit</fullName>
        <ecNumber evidence="7">1.2.99.2</ecNumber>
    </submittedName>
</protein>
<evidence type="ECO:0000256" key="3">
    <source>
        <dbReference type="ARBA" id="ARBA00023002"/>
    </source>
</evidence>
<accession>A0A0P8A8M8</accession>
<organism evidence="7 9">
    <name type="scientific">Saliniramus fredricksonii</name>
    <dbReference type="NCBI Taxonomy" id="1653334"/>
    <lineage>
        <taxon>Bacteria</taxon>
        <taxon>Pseudomonadati</taxon>
        <taxon>Pseudomonadota</taxon>
        <taxon>Alphaproteobacteria</taxon>
        <taxon>Hyphomicrobiales</taxon>
        <taxon>Salinarimonadaceae</taxon>
        <taxon>Saliniramus</taxon>
    </lineage>
</organism>
<dbReference type="Gene3D" id="1.10.150.120">
    <property type="entry name" value="[2Fe-2S]-binding domain"/>
    <property type="match status" value="1"/>
</dbReference>
<keyword evidence="3 7" id="KW-0560">Oxidoreductase</keyword>
<evidence type="ECO:0000259" key="6">
    <source>
        <dbReference type="PROSITE" id="PS51085"/>
    </source>
</evidence>
<dbReference type="PROSITE" id="PS00197">
    <property type="entry name" value="2FE2S_FER_1"/>
    <property type="match status" value="1"/>
</dbReference>
<dbReference type="SUPFAM" id="SSF47741">
    <property type="entry name" value="CO dehydrogenase ISP C-domain like"/>
    <property type="match status" value="1"/>
</dbReference>
<reference evidence="8 10" key="2">
    <citation type="submission" date="2016-08" db="EMBL/GenBank/DDBJ databases">
        <authorList>
            <person name="Varghese N."/>
            <person name="Submissions Spin"/>
        </authorList>
    </citation>
    <scope>NUCLEOTIDE SEQUENCE [LARGE SCALE GENOMIC DNA]</scope>
    <source>
        <strain evidence="8 10">HL-109</strain>
    </source>
</reference>
<dbReference type="GO" id="GO:0046872">
    <property type="term" value="F:metal ion binding"/>
    <property type="evidence" value="ECO:0007669"/>
    <property type="project" value="UniProtKB-KW"/>
</dbReference>
<dbReference type="InterPro" id="IPR002888">
    <property type="entry name" value="2Fe-2S-bd"/>
</dbReference>
<dbReference type="OrthoDB" id="9806714at2"/>
<dbReference type="PATRIC" id="fig|1653334.4.peg.2310"/>
<dbReference type="GO" id="GO:0051537">
    <property type="term" value="F:2 iron, 2 sulfur cluster binding"/>
    <property type="evidence" value="ECO:0007669"/>
    <property type="project" value="UniProtKB-KW"/>
</dbReference>
<dbReference type="CDD" id="cd00207">
    <property type="entry name" value="fer2"/>
    <property type="match status" value="1"/>
</dbReference>
<evidence type="ECO:0000313" key="9">
    <source>
        <dbReference type="Proteomes" id="UP000050497"/>
    </source>
</evidence>
<dbReference type="SUPFAM" id="SSF54292">
    <property type="entry name" value="2Fe-2S ferredoxin-like"/>
    <property type="match status" value="1"/>
</dbReference>
<keyword evidence="10" id="KW-1185">Reference proteome</keyword>
<dbReference type="Proteomes" id="UP000182800">
    <property type="component" value="Unassembled WGS sequence"/>
</dbReference>
<evidence type="ECO:0000256" key="1">
    <source>
        <dbReference type="ARBA" id="ARBA00022714"/>
    </source>
</evidence>
<dbReference type="Pfam" id="PF00111">
    <property type="entry name" value="Fer2"/>
    <property type="match status" value="1"/>
</dbReference>
<keyword evidence="1" id="KW-0001">2Fe-2S</keyword>
<keyword evidence="5" id="KW-0411">Iron-sulfur</keyword>
<dbReference type="PROSITE" id="PS51085">
    <property type="entry name" value="2FE2S_FER_2"/>
    <property type="match status" value="1"/>
</dbReference>
<dbReference type="FunFam" id="3.10.20.30:FF:000020">
    <property type="entry name" value="Xanthine dehydrogenase iron-sulfur subunit"/>
    <property type="match status" value="1"/>
</dbReference>
<dbReference type="Proteomes" id="UP000050497">
    <property type="component" value="Unassembled WGS sequence"/>
</dbReference>
<evidence type="ECO:0000256" key="4">
    <source>
        <dbReference type="ARBA" id="ARBA00023004"/>
    </source>
</evidence>
<evidence type="ECO:0000313" key="7">
    <source>
        <dbReference type="EMBL" id="KPQ11493.1"/>
    </source>
</evidence>
<dbReference type="GO" id="GO:0016491">
    <property type="term" value="F:oxidoreductase activity"/>
    <property type="evidence" value="ECO:0007669"/>
    <property type="project" value="UniProtKB-KW"/>
</dbReference>
<dbReference type="InterPro" id="IPR001041">
    <property type="entry name" value="2Fe-2S_ferredoxin-type"/>
</dbReference>
<dbReference type="EMBL" id="FMBM01000002">
    <property type="protein sequence ID" value="SCC82400.1"/>
    <property type="molecule type" value="Genomic_DNA"/>
</dbReference>
<dbReference type="RefSeq" id="WP_074445898.1">
    <property type="nucleotide sequence ID" value="NZ_FMBM01000002.1"/>
</dbReference>
<dbReference type="InterPro" id="IPR036010">
    <property type="entry name" value="2Fe-2S_ferredoxin-like_sf"/>
</dbReference>
<dbReference type="InterPro" id="IPR006058">
    <property type="entry name" value="2Fe2S_fd_BS"/>
</dbReference>
<dbReference type="Pfam" id="PF01799">
    <property type="entry name" value="Fer2_2"/>
    <property type="match status" value="1"/>
</dbReference>
<dbReference type="EMBL" id="LJSX01000007">
    <property type="protein sequence ID" value="KPQ11493.1"/>
    <property type="molecule type" value="Genomic_DNA"/>
</dbReference>
<dbReference type="PANTHER" id="PTHR44379:SF5">
    <property type="entry name" value="OXIDOREDUCTASE WITH IRON-SULFUR SUBUNIT"/>
    <property type="match status" value="1"/>
</dbReference>
<evidence type="ECO:0000256" key="5">
    <source>
        <dbReference type="ARBA" id="ARBA00023014"/>
    </source>
</evidence>
<dbReference type="PANTHER" id="PTHR44379">
    <property type="entry name" value="OXIDOREDUCTASE WITH IRON-SULFUR SUBUNIT"/>
    <property type="match status" value="1"/>
</dbReference>
<sequence length="163" mass="17046">MKPIAITAQVNGEEVTSLADPRDTLLDWLRDRLGLTGTKEGCGNGNCGSCTVMIDGTPVNACLMLAVEAPGAQITTIEGLSDGGEWRDLQENLAAMGGTQCGFCTPGIVISAAALLRDDSAPDEAAIRYAIAGNLCRCTGYDKIVRAVEETARQRRATAQAGE</sequence>
<dbReference type="InterPro" id="IPR012675">
    <property type="entry name" value="Beta-grasp_dom_sf"/>
</dbReference>
<dbReference type="EC" id="1.2.99.2" evidence="7"/>
<feature type="domain" description="2Fe-2S ferredoxin-type" evidence="6">
    <location>
        <begin position="4"/>
        <end position="80"/>
    </location>
</feature>
<gene>
    <name evidence="7" type="primary">coxS-2</name>
    <name evidence="8" type="ORF">GA0071312_3391</name>
    <name evidence="7" type="ORF">HLUCCO17_06190</name>
</gene>
<dbReference type="InterPro" id="IPR051452">
    <property type="entry name" value="Diverse_Oxidoreductases"/>
</dbReference>
<keyword evidence="2" id="KW-0479">Metal-binding</keyword>
<evidence type="ECO:0000313" key="8">
    <source>
        <dbReference type="EMBL" id="SCC82400.1"/>
    </source>
</evidence>